<comment type="caution">
    <text evidence="1">The sequence shown here is derived from an EMBL/GenBank/DDBJ whole genome shotgun (WGS) entry which is preliminary data.</text>
</comment>
<name>A0A8H5SVM2_FUSHE</name>
<evidence type="ECO:0000313" key="1">
    <source>
        <dbReference type="EMBL" id="KAF5660790.1"/>
    </source>
</evidence>
<proteinExistence type="predicted"/>
<accession>A0A8H5SVM2</accession>
<keyword evidence="2" id="KW-1185">Reference proteome</keyword>
<dbReference type="Proteomes" id="UP000567885">
    <property type="component" value="Unassembled WGS sequence"/>
</dbReference>
<dbReference type="AlphaFoldDB" id="A0A8H5SVM2"/>
<organism evidence="1 2">
    <name type="scientific">Fusarium heterosporum</name>
    <dbReference type="NCBI Taxonomy" id="42747"/>
    <lineage>
        <taxon>Eukaryota</taxon>
        <taxon>Fungi</taxon>
        <taxon>Dikarya</taxon>
        <taxon>Ascomycota</taxon>
        <taxon>Pezizomycotina</taxon>
        <taxon>Sordariomycetes</taxon>
        <taxon>Hypocreomycetidae</taxon>
        <taxon>Hypocreales</taxon>
        <taxon>Nectriaceae</taxon>
        <taxon>Fusarium</taxon>
        <taxon>Fusarium heterosporum species complex</taxon>
    </lineage>
</organism>
<evidence type="ECO:0000313" key="2">
    <source>
        <dbReference type="Proteomes" id="UP000567885"/>
    </source>
</evidence>
<sequence length="159" mass="17550">MVYGRYSLRRGPLTKQVAWFFTWTALAHPEPPTSDLETASVPAPWGALAANIKKPSNSPADTGCYRLQKFEGFPIGMGWNGFQIPDDPVCRSASVEPWTCDRKHGTADGCDTAHGEFGLISDLRPVLGVQHILLLISGLPAYVSEIYVKEDFRVDERSI</sequence>
<reference evidence="1 2" key="1">
    <citation type="submission" date="2020-05" db="EMBL/GenBank/DDBJ databases">
        <title>Identification and distribution of gene clusters putatively required for synthesis of sphingolipid metabolism inhibitors in phylogenetically diverse species of the filamentous fungus Fusarium.</title>
        <authorList>
            <person name="Kim H.-S."/>
            <person name="Busman M."/>
            <person name="Brown D.W."/>
            <person name="Divon H."/>
            <person name="Uhlig S."/>
            <person name="Proctor R.H."/>
        </authorList>
    </citation>
    <scope>NUCLEOTIDE SEQUENCE [LARGE SCALE GENOMIC DNA]</scope>
    <source>
        <strain evidence="1 2">NRRL 20693</strain>
    </source>
</reference>
<dbReference type="EMBL" id="JAAGWQ010000189">
    <property type="protein sequence ID" value="KAF5660790.1"/>
    <property type="molecule type" value="Genomic_DNA"/>
</dbReference>
<gene>
    <name evidence="1" type="ORF">FHETE_8781</name>
</gene>
<protein>
    <submittedName>
        <fullName evidence="1">Uncharacterized protein</fullName>
    </submittedName>
</protein>